<keyword evidence="15" id="KW-0342">GTP-binding</keyword>
<evidence type="ECO:0000256" key="5">
    <source>
        <dbReference type="ARBA" id="ARBA00004692"/>
    </source>
</evidence>
<evidence type="ECO:0000256" key="1">
    <source>
        <dbReference type="ARBA" id="ARBA00000312"/>
    </source>
</evidence>
<evidence type="ECO:0000256" key="3">
    <source>
        <dbReference type="ARBA" id="ARBA00001522"/>
    </source>
</evidence>
<keyword evidence="11" id="KW-0808">Transferase</keyword>
<dbReference type="Gene3D" id="3.40.50.300">
    <property type="entry name" value="P-loop containing nucleotide triphosphate hydrolases"/>
    <property type="match status" value="1"/>
</dbReference>
<evidence type="ECO:0000313" key="18">
    <source>
        <dbReference type="EMBL" id="UTJ06328.1"/>
    </source>
</evidence>
<evidence type="ECO:0000313" key="19">
    <source>
        <dbReference type="Proteomes" id="UP001060012"/>
    </source>
</evidence>
<comment type="pathway">
    <text evidence="5">Cofactor biosynthesis; adenosylcobalamin biosynthesis; adenosylcobalamin from cob(II)yrinate a,c-diamide: step 6/7.</text>
</comment>
<dbReference type="EMBL" id="CP100595">
    <property type="protein sequence ID" value="UTJ06328.1"/>
    <property type="molecule type" value="Genomic_DNA"/>
</dbReference>
<comment type="pathway">
    <text evidence="6">Cofactor biosynthesis; adenosylcobalamin biosynthesis; adenosylcobalamin from cob(II)yrinate a,c-diamide: step 5/7.</text>
</comment>
<keyword evidence="12" id="KW-0547">Nucleotide-binding</keyword>
<dbReference type="EC" id="2.7.7.62" evidence="9"/>
<evidence type="ECO:0000256" key="7">
    <source>
        <dbReference type="ARBA" id="ARBA00007490"/>
    </source>
</evidence>
<comment type="catalytic activity">
    <reaction evidence="1">
        <text>adenosylcob(III)inamide + ATP = adenosylcob(III)inamide phosphate + ADP + H(+)</text>
        <dbReference type="Rhea" id="RHEA:15769"/>
        <dbReference type="ChEBI" id="CHEBI:2480"/>
        <dbReference type="ChEBI" id="CHEBI:15378"/>
        <dbReference type="ChEBI" id="CHEBI:30616"/>
        <dbReference type="ChEBI" id="CHEBI:58502"/>
        <dbReference type="ChEBI" id="CHEBI:456216"/>
        <dbReference type="EC" id="2.7.1.156"/>
    </reaction>
</comment>
<sequence length="164" mass="19086">MKIFYFGGQKSGKTSKASAKALELSKDKKPYYVATYDNSYEDEAMSERISRHIEDRKDDFLSIEEPKDLVKVVREGETYLIDCMTMFILNNMDDGLNHMKIQLNKIFELDCNVIFILNDIGNGVIPMERYSRDFVDMSGLLGQYLAQKCDEVYEVKYSLEKRLK</sequence>
<keyword evidence="18" id="KW-0548">Nucleotidyltransferase</keyword>
<dbReference type="PIRSF" id="PIRSF006135">
    <property type="entry name" value="CobU"/>
    <property type="match status" value="1"/>
</dbReference>
<dbReference type="PANTHER" id="PTHR34848:SF1">
    <property type="entry name" value="BIFUNCTIONAL ADENOSYLCOBALAMIN BIOSYNTHESIS PROTEIN COBU"/>
    <property type="match status" value="1"/>
</dbReference>
<dbReference type="Pfam" id="PF02283">
    <property type="entry name" value="CobU"/>
    <property type="match status" value="1"/>
</dbReference>
<dbReference type="InterPro" id="IPR003203">
    <property type="entry name" value="CobU/CobP"/>
</dbReference>
<dbReference type="PANTHER" id="PTHR34848">
    <property type="match status" value="1"/>
</dbReference>
<name>A0ABY5E5A9_9BACT</name>
<dbReference type="GO" id="GO:0016779">
    <property type="term" value="F:nucleotidyltransferase activity"/>
    <property type="evidence" value="ECO:0007669"/>
    <property type="project" value="UniProtKB-KW"/>
</dbReference>
<protein>
    <recommendedName>
        <fullName evidence="16">Adenosylcobinamide kinase</fullName>
        <ecNumber evidence="8">2.7.1.156</ecNumber>
        <ecNumber evidence="9">2.7.7.62</ecNumber>
    </recommendedName>
    <alternativeName>
        <fullName evidence="17">Adenosylcobinamide-phosphate guanylyltransferase</fullName>
    </alternativeName>
</protein>
<dbReference type="GO" id="GO:0016301">
    <property type="term" value="F:kinase activity"/>
    <property type="evidence" value="ECO:0007669"/>
    <property type="project" value="UniProtKB-KW"/>
</dbReference>
<evidence type="ECO:0000256" key="10">
    <source>
        <dbReference type="ARBA" id="ARBA00022573"/>
    </source>
</evidence>
<comment type="catalytic activity">
    <reaction evidence="3">
        <text>adenosylcob(III)inamide + GTP = adenosylcob(III)inamide phosphate + GDP + H(+)</text>
        <dbReference type="Rhea" id="RHEA:15765"/>
        <dbReference type="ChEBI" id="CHEBI:2480"/>
        <dbReference type="ChEBI" id="CHEBI:15378"/>
        <dbReference type="ChEBI" id="CHEBI:37565"/>
        <dbReference type="ChEBI" id="CHEBI:58189"/>
        <dbReference type="ChEBI" id="CHEBI:58502"/>
        <dbReference type="EC" id="2.7.1.156"/>
    </reaction>
</comment>
<evidence type="ECO:0000256" key="6">
    <source>
        <dbReference type="ARBA" id="ARBA00005159"/>
    </source>
</evidence>
<evidence type="ECO:0000256" key="8">
    <source>
        <dbReference type="ARBA" id="ARBA00012016"/>
    </source>
</evidence>
<comment type="similarity">
    <text evidence="7">Belongs to the CobU/CobP family.</text>
</comment>
<gene>
    <name evidence="18" type="ORF">NJU99_13915</name>
</gene>
<dbReference type="SUPFAM" id="SSF52540">
    <property type="entry name" value="P-loop containing nucleoside triphosphate hydrolases"/>
    <property type="match status" value="1"/>
</dbReference>
<evidence type="ECO:0000256" key="17">
    <source>
        <dbReference type="ARBA" id="ARBA00030571"/>
    </source>
</evidence>
<organism evidence="18 19">
    <name type="scientific">Arcobacter roscoffensis</name>
    <dbReference type="NCBI Taxonomy" id="2961520"/>
    <lineage>
        <taxon>Bacteria</taxon>
        <taxon>Pseudomonadati</taxon>
        <taxon>Campylobacterota</taxon>
        <taxon>Epsilonproteobacteria</taxon>
        <taxon>Campylobacterales</taxon>
        <taxon>Arcobacteraceae</taxon>
        <taxon>Arcobacter</taxon>
    </lineage>
</organism>
<evidence type="ECO:0000256" key="13">
    <source>
        <dbReference type="ARBA" id="ARBA00022777"/>
    </source>
</evidence>
<dbReference type="InterPro" id="IPR027417">
    <property type="entry name" value="P-loop_NTPase"/>
</dbReference>
<evidence type="ECO:0000256" key="14">
    <source>
        <dbReference type="ARBA" id="ARBA00022840"/>
    </source>
</evidence>
<comment type="function">
    <text evidence="4">Catalyzes ATP-dependent phosphorylation of adenosylcobinamide and addition of GMP to adenosylcobinamide phosphate.</text>
</comment>
<keyword evidence="13 18" id="KW-0418">Kinase</keyword>
<reference evidence="18" key="1">
    <citation type="submission" date="2022-07" db="EMBL/GenBank/DDBJ databases">
        <title>Arcobacter roscoffensis sp. nov., a marine bacterium isolated from coastal seawater collected from Roscoff, France.</title>
        <authorList>
            <person name="Pascual J."/>
            <person name="Lepeaux C."/>
            <person name="Methner A."/>
            <person name="Overmann J."/>
        </authorList>
    </citation>
    <scope>NUCLEOTIDE SEQUENCE</scope>
    <source>
        <strain evidence="18">ARW1-2F2</strain>
    </source>
</reference>
<evidence type="ECO:0000256" key="15">
    <source>
        <dbReference type="ARBA" id="ARBA00023134"/>
    </source>
</evidence>
<evidence type="ECO:0000256" key="9">
    <source>
        <dbReference type="ARBA" id="ARBA00012523"/>
    </source>
</evidence>
<comment type="catalytic activity">
    <reaction evidence="2">
        <text>adenosylcob(III)inamide phosphate + GTP + H(+) = adenosylcob(III)inamide-GDP + diphosphate</text>
        <dbReference type="Rhea" id="RHEA:22712"/>
        <dbReference type="ChEBI" id="CHEBI:15378"/>
        <dbReference type="ChEBI" id="CHEBI:33019"/>
        <dbReference type="ChEBI" id="CHEBI:37565"/>
        <dbReference type="ChEBI" id="CHEBI:58502"/>
        <dbReference type="ChEBI" id="CHEBI:60487"/>
        <dbReference type="EC" id="2.7.7.62"/>
    </reaction>
</comment>
<keyword evidence="19" id="KW-1185">Reference proteome</keyword>
<evidence type="ECO:0000256" key="2">
    <source>
        <dbReference type="ARBA" id="ARBA00000711"/>
    </source>
</evidence>
<evidence type="ECO:0000256" key="16">
    <source>
        <dbReference type="ARBA" id="ARBA00029570"/>
    </source>
</evidence>
<dbReference type="Proteomes" id="UP001060012">
    <property type="component" value="Chromosome"/>
</dbReference>
<evidence type="ECO:0000256" key="12">
    <source>
        <dbReference type="ARBA" id="ARBA00022741"/>
    </source>
</evidence>
<dbReference type="RefSeq" id="WP_254576508.1">
    <property type="nucleotide sequence ID" value="NZ_CP100595.1"/>
</dbReference>
<evidence type="ECO:0000256" key="4">
    <source>
        <dbReference type="ARBA" id="ARBA00003889"/>
    </source>
</evidence>
<accession>A0ABY5E5A9</accession>
<dbReference type="EC" id="2.7.1.156" evidence="8"/>
<keyword evidence="10" id="KW-0169">Cobalamin biosynthesis</keyword>
<evidence type="ECO:0000256" key="11">
    <source>
        <dbReference type="ARBA" id="ARBA00022679"/>
    </source>
</evidence>
<proteinExistence type="inferred from homology"/>
<keyword evidence="14" id="KW-0067">ATP-binding</keyword>